<keyword evidence="4" id="KW-1185">Reference proteome</keyword>
<organism evidence="1 3">
    <name type="scientific">Commensalibacter communis</name>
    <dbReference type="NCBI Taxonomy" id="2972786"/>
    <lineage>
        <taxon>Bacteria</taxon>
        <taxon>Pseudomonadati</taxon>
        <taxon>Pseudomonadota</taxon>
        <taxon>Alphaproteobacteria</taxon>
        <taxon>Acetobacterales</taxon>
        <taxon>Acetobacteraceae</taxon>
    </lineage>
</organism>
<accession>A0A9W4TPK5</accession>
<dbReference type="EMBL" id="CAMXCM010000003">
    <property type="protein sequence ID" value="CAI3943451.1"/>
    <property type="molecule type" value="Genomic_DNA"/>
</dbReference>
<name>A0A9W4TPK5_9PROT</name>
<dbReference type="RefSeq" id="WP_271790233.1">
    <property type="nucleotide sequence ID" value="NZ_CAMXCM010000003.1"/>
</dbReference>
<dbReference type="Proteomes" id="UP001154259">
    <property type="component" value="Unassembled WGS sequence"/>
</dbReference>
<evidence type="ECO:0000313" key="4">
    <source>
        <dbReference type="Proteomes" id="UP001154259"/>
    </source>
</evidence>
<dbReference type="AlphaFoldDB" id="A0A9W4TPK5"/>
<comment type="caution">
    <text evidence="1">The sequence shown here is derived from an EMBL/GenBank/DDBJ whole genome shotgun (WGS) entry which is preliminary data.</text>
</comment>
<evidence type="ECO:0000313" key="3">
    <source>
        <dbReference type="Proteomes" id="UP001154255"/>
    </source>
</evidence>
<sequence length="460" mass="50007">MSKAAVIGIVIVGLGVVGGGGYYYASNKANDELHKTISLIEKSIPGSSLKYESSSVSPFSQSATLHKVVFKDDKGHEYTADTLVASGVSQDKLGEVSLDKFHTVIDGGTIDVNHIDIKNAVASKDAVVIEDGKIKKFYPSKVSFDLLNLQDIKAVGPNAHETITVAQYELKNYGLDRKSDQTMKQFEIKSSYSKDNSEGLKINQMQIDGLDFAKIVATVEQGKTPQVLPGQPQKGTLDGLEYNAKGQIWSLAKIDTENSIAENGDQKSTATFSGLKIDTAHNPQLFALKEMGYNQLDAFGKISASYNKAKQQWSFVPVEMTIKDMGNLNADLQFNGPAALSNANPQSVMTDYKLISLKVILQNQGLLEKAIDQEAKKQSLPADKVKENMINELKQDEANATMPVQKQADEAVIDLINNPKKSMVIAMNPKAPLNAMELVGNSPFSMIEKLNLSVKTEAGK</sequence>
<evidence type="ECO:0000313" key="1">
    <source>
        <dbReference type="EMBL" id="CAI3943451.1"/>
    </source>
</evidence>
<evidence type="ECO:0000313" key="2">
    <source>
        <dbReference type="EMBL" id="CAI3952704.1"/>
    </source>
</evidence>
<dbReference type="Proteomes" id="UP001154255">
    <property type="component" value="Unassembled WGS sequence"/>
</dbReference>
<protein>
    <submittedName>
        <fullName evidence="1">Uncharacterized protein</fullName>
    </submittedName>
</protein>
<reference evidence="1" key="1">
    <citation type="submission" date="2022-10" db="EMBL/GenBank/DDBJ databases">
        <authorList>
            <person name="Botero Cardona J."/>
        </authorList>
    </citation>
    <scope>NUCLEOTIDE SEQUENCE</scope>
    <source>
        <strain evidence="1">LMG 31819</strain>
        <strain evidence="2">R-53529</strain>
    </source>
</reference>
<gene>
    <name evidence="2" type="ORF">R53529_LOCUS1804</name>
    <name evidence="1" type="ORF">R53530_LOCUS1375</name>
</gene>
<dbReference type="EMBL" id="CAMXCS010000005">
    <property type="protein sequence ID" value="CAI3952704.1"/>
    <property type="molecule type" value="Genomic_DNA"/>
</dbReference>
<proteinExistence type="predicted"/>